<dbReference type="RefSeq" id="XP_009177561.1">
    <property type="nucleotide sequence ID" value="XM_009179297.1"/>
</dbReference>
<dbReference type="CTD" id="20326357"/>
<name>A0A074YZR2_OPIVI</name>
<evidence type="ECO:0000313" key="2">
    <source>
        <dbReference type="Proteomes" id="UP000054324"/>
    </source>
</evidence>
<accession>A0A074YZR2</accession>
<dbReference type="EMBL" id="KL598653">
    <property type="protein sequence ID" value="KER18692.1"/>
    <property type="molecule type" value="Genomic_DNA"/>
</dbReference>
<sequence>MSSLYELTYAIWFRFCARCFTVDCTDSPAFGSCLLPFGGAQQPTAFLLARFGFARWYVRFTNLCTYGILRLWSENMVLISQATERKHNREPDA</sequence>
<gene>
    <name evidence="1" type="ORF">T265_12189</name>
</gene>
<protein>
    <submittedName>
        <fullName evidence="1">Uncharacterized protein</fullName>
    </submittedName>
</protein>
<proteinExistence type="predicted"/>
<dbReference type="Proteomes" id="UP000054324">
    <property type="component" value="Unassembled WGS sequence"/>
</dbReference>
<dbReference type="KEGG" id="ovi:T265_12189"/>
<dbReference type="GeneID" id="20326357"/>
<keyword evidence="2" id="KW-1185">Reference proteome</keyword>
<organism evidence="1 2">
    <name type="scientific">Opisthorchis viverrini</name>
    <name type="common">Southeast Asian liver fluke</name>
    <dbReference type="NCBI Taxonomy" id="6198"/>
    <lineage>
        <taxon>Eukaryota</taxon>
        <taxon>Metazoa</taxon>
        <taxon>Spiralia</taxon>
        <taxon>Lophotrochozoa</taxon>
        <taxon>Platyhelminthes</taxon>
        <taxon>Trematoda</taxon>
        <taxon>Digenea</taxon>
        <taxon>Opisthorchiida</taxon>
        <taxon>Opisthorchiata</taxon>
        <taxon>Opisthorchiidae</taxon>
        <taxon>Opisthorchis</taxon>
    </lineage>
</organism>
<evidence type="ECO:0000313" key="1">
    <source>
        <dbReference type="EMBL" id="KER18692.1"/>
    </source>
</evidence>
<dbReference type="AlphaFoldDB" id="A0A074YZR2"/>
<reference evidence="1 2" key="1">
    <citation type="submission" date="2013-11" db="EMBL/GenBank/DDBJ databases">
        <title>Opisthorchis viverrini - life in the bile duct.</title>
        <authorList>
            <person name="Young N.D."/>
            <person name="Nagarajan N."/>
            <person name="Lin S.J."/>
            <person name="Korhonen P.K."/>
            <person name="Jex A.R."/>
            <person name="Hall R.S."/>
            <person name="Safavi-Hemami H."/>
            <person name="Kaewkong W."/>
            <person name="Bertrand D."/>
            <person name="Gao S."/>
            <person name="Seet Q."/>
            <person name="Wongkham S."/>
            <person name="Teh B.T."/>
            <person name="Wongkham C."/>
            <person name="Intapan P.M."/>
            <person name="Maleewong W."/>
            <person name="Yang X."/>
            <person name="Hu M."/>
            <person name="Wang Z."/>
            <person name="Hofmann A."/>
            <person name="Sternberg P.W."/>
            <person name="Tan P."/>
            <person name="Wang J."/>
            <person name="Gasser R.B."/>
        </authorList>
    </citation>
    <scope>NUCLEOTIDE SEQUENCE [LARGE SCALE GENOMIC DNA]</scope>
</reference>